<reference evidence="2" key="1">
    <citation type="submission" date="2020-11" db="EMBL/GenBank/DDBJ databases">
        <authorList>
            <person name="Tran Van P."/>
        </authorList>
    </citation>
    <scope>NUCLEOTIDE SEQUENCE</scope>
</reference>
<dbReference type="AlphaFoldDB" id="A0A7R9CC48"/>
<protein>
    <submittedName>
        <fullName evidence="2">Uncharacterized protein</fullName>
    </submittedName>
</protein>
<organism evidence="2">
    <name type="scientific">Timema cristinae</name>
    <name type="common">Walking stick</name>
    <dbReference type="NCBI Taxonomy" id="61476"/>
    <lineage>
        <taxon>Eukaryota</taxon>
        <taxon>Metazoa</taxon>
        <taxon>Ecdysozoa</taxon>
        <taxon>Arthropoda</taxon>
        <taxon>Hexapoda</taxon>
        <taxon>Insecta</taxon>
        <taxon>Pterygota</taxon>
        <taxon>Neoptera</taxon>
        <taxon>Polyneoptera</taxon>
        <taxon>Phasmatodea</taxon>
        <taxon>Timematodea</taxon>
        <taxon>Timematoidea</taxon>
        <taxon>Timematidae</taxon>
        <taxon>Timema</taxon>
    </lineage>
</organism>
<accession>A0A7R9CC48</accession>
<gene>
    <name evidence="2" type="ORF">TCEB3V08_LOCUS1008</name>
</gene>
<evidence type="ECO:0000313" key="2">
    <source>
        <dbReference type="EMBL" id="CAD7393008.1"/>
    </source>
</evidence>
<name>A0A7R9CC48_TIMCR</name>
<feature type="region of interest" description="Disordered" evidence="1">
    <location>
        <begin position="213"/>
        <end position="251"/>
    </location>
</feature>
<dbReference type="EMBL" id="OC316622">
    <property type="protein sequence ID" value="CAD7393008.1"/>
    <property type="molecule type" value="Genomic_DNA"/>
</dbReference>
<proteinExistence type="predicted"/>
<evidence type="ECO:0000256" key="1">
    <source>
        <dbReference type="SAM" id="MobiDB-lite"/>
    </source>
</evidence>
<feature type="compositionally biased region" description="Polar residues" evidence="1">
    <location>
        <begin position="241"/>
        <end position="251"/>
    </location>
</feature>
<sequence>MVNHIRLTILYTPGRDSNLNLPINGCSVSMSELMRLSNHIKKDLQFAEGTSLALAMKDIALGLPAKHVTVFFDQHIGIDPSLFHIPVHVSATNLRFPVLLSQRLHDSGVMTRSYNIKDQENQPETSCRFVEDVIAKREDSTNIILCSPETAEHLIAKIKEKNLIQRNILYMFYWKNWPLSKTFLSLVQEAMRIAVVTKPRDGAYSICPLKEREREREKPFRKKTSGKPDQDLNPDIPVTCNPINSGYDTLD</sequence>